<gene>
    <name evidence="1" type="ORF">PHPALM_1744</name>
</gene>
<organism evidence="1 2">
    <name type="scientific">Phytophthora palmivora</name>
    <dbReference type="NCBI Taxonomy" id="4796"/>
    <lineage>
        <taxon>Eukaryota</taxon>
        <taxon>Sar</taxon>
        <taxon>Stramenopiles</taxon>
        <taxon>Oomycota</taxon>
        <taxon>Peronosporomycetes</taxon>
        <taxon>Peronosporales</taxon>
        <taxon>Peronosporaceae</taxon>
        <taxon>Phytophthora</taxon>
    </lineage>
</organism>
<dbReference type="EMBL" id="NCKW01000478">
    <property type="protein sequence ID" value="POM80423.1"/>
    <property type="molecule type" value="Genomic_DNA"/>
</dbReference>
<evidence type="ECO:0008006" key="3">
    <source>
        <dbReference type="Google" id="ProtNLM"/>
    </source>
</evidence>
<dbReference type="GO" id="GO:0003676">
    <property type="term" value="F:nucleic acid binding"/>
    <property type="evidence" value="ECO:0007669"/>
    <property type="project" value="InterPro"/>
</dbReference>
<dbReference type="Proteomes" id="UP000237271">
    <property type="component" value="Unassembled WGS sequence"/>
</dbReference>
<sequence>MADLAVRLRGLQSFTPVYSPWINGTVERLNRDILQVTRALLLELRLDTRNWEYLLPIIQANLNQSPVASLGHKTLLELFTGPPATTSLDACFFPGHSSTLVKADLRLGRRSPPLDSCVAKTDLARLSSSGLYQQAHKKCTLCNFSTGDFVLWSRVDSRPVNGKLSMRWVGPFQVIEGKSHSSSFVIC</sequence>
<evidence type="ECO:0000313" key="2">
    <source>
        <dbReference type="Proteomes" id="UP000237271"/>
    </source>
</evidence>
<dbReference type="Gene3D" id="3.30.420.10">
    <property type="entry name" value="Ribonuclease H-like superfamily/Ribonuclease H"/>
    <property type="match status" value="1"/>
</dbReference>
<keyword evidence="2" id="KW-1185">Reference proteome</keyword>
<proteinExistence type="predicted"/>
<evidence type="ECO:0000313" key="1">
    <source>
        <dbReference type="EMBL" id="POM80423.1"/>
    </source>
</evidence>
<dbReference type="InterPro" id="IPR036397">
    <property type="entry name" value="RNaseH_sf"/>
</dbReference>
<comment type="caution">
    <text evidence="1">The sequence shown here is derived from an EMBL/GenBank/DDBJ whole genome shotgun (WGS) entry which is preliminary data.</text>
</comment>
<protein>
    <recommendedName>
        <fullName evidence="3">Integrase catalytic domain-containing protein</fullName>
    </recommendedName>
</protein>
<dbReference type="OrthoDB" id="167332at2759"/>
<accession>A0A2P4YRG9</accession>
<dbReference type="AlphaFoldDB" id="A0A2P4YRG9"/>
<name>A0A2P4YRG9_9STRA</name>
<dbReference type="InterPro" id="IPR012337">
    <property type="entry name" value="RNaseH-like_sf"/>
</dbReference>
<dbReference type="SUPFAM" id="SSF53098">
    <property type="entry name" value="Ribonuclease H-like"/>
    <property type="match status" value="1"/>
</dbReference>
<reference evidence="1 2" key="1">
    <citation type="journal article" date="2017" name="Genome Biol. Evol.">
        <title>Phytophthora megakarya and P. palmivora, closely related causal agents of cacao black pod rot, underwent increases in genome sizes and gene numbers by different mechanisms.</title>
        <authorList>
            <person name="Ali S.S."/>
            <person name="Shao J."/>
            <person name="Lary D.J."/>
            <person name="Kronmiller B."/>
            <person name="Shen D."/>
            <person name="Strem M.D."/>
            <person name="Amoako-Attah I."/>
            <person name="Akrofi A.Y."/>
            <person name="Begoude B.A."/>
            <person name="Ten Hoopen G.M."/>
            <person name="Coulibaly K."/>
            <person name="Kebe B.I."/>
            <person name="Melnick R.L."/>
            <person name="Guiltinan M.J."/>
            <person name="Tyler B.M."/>
            <person name="Meinhardt L.W."/>
            <person name="Bailey B.A."/>
        </authorList>
    </citation>
    <scope>NUCLEOTIDE SEQUENCE [LARGE SCALE GENOMIC DNA]</scope>
    <source>
        <strain evidence="2">sbr112.9</strain>
    </source>
</reference>